<keyword evidence="2" id="KW-0732">Signal</keyword>
<dbReference type="EMBL" id="AGNL01046361">
    <property type="protein sequence ID" value="EJK48030.1"/>
    <property type="molecule type" value="Genomic_DNA"/>
</dbReference>
<accession>K0R5K6</accession>
<feature type="region of interest" description="Disordered" evidence="1">
    <location>
        <begin position="405"/>
        <end position="432"/>
    </location>
</feature>
<sequence length="432" mass="47711">MTTVMHALVHWPLVVCHWSLGVPGVGGCMRSTKDRAHLQRPPFKLRTCFYAELYILISSGRSFGFDSKDSSVTLSLPSSPSGLPIHEPYGAIPVLSPQDLGAAGLVQDHPEALPVAVGHDRVRVLAVRAQHEAEVLYEQAALDVAQGGDRDHVHQAGRVPEPEVRQEGLRDPHELPAFRPSFVVWARPAFAGDRHRRLRREGVRGSPATSWIAGLRPSRASPARQPRVRRPPRAFRRTHRADPGPVPRAGIVHRQPQEGRGQRVRRVGVRRQVPLVGPAVASVANIRLVGRRVERFPRLQVERQTRHAFPVKRVGGPPDVPGAHRFGRGRWVDLARLRQPRCHEGLRLALQFDRMRTHGHGSTSSFSPSPSCEPWTAVLPLRSARGKCWMTAGAQPPVYRIVSSAGRSDGGSDGLLRLDERRASTPATHLQG</sequence>
<feature type="region of interest" description="Disordered" evidence="1">
    <location>
        <begin position="237"/>
        <end position="264"/>
    </location>
</feature>
<keyword evidence="4" id="KW-1185">Reference proteome</keyword>
<dbReference type="AlphaFoldDB" id="K0R5K6"/>
<protein>
    <submittedName>
        <fullName evidence="3">Uncharacterized protein</fullName>
    </submittedName>
</protein>
<evidence type="ECO:0000313" key="4">
    <source>
        <dbReference type="Proteomes" id="UP000266841"/>
    </source>
</evidence>
<feature type="signal peptide" evidence="2">
    <location>
        <begin position="1"/>
        <end position="27"/>
    </location>
</feature>
<gene>
    <name evidence="3" type="ORF">THAOC_33209</name>
</gene>
<evidence type="ECO:0000256" key="1">
    <source>
        <dbReference type="SAM" id="MobiDB-lite"/>
    </source>
</evidence>
<name>K0R5K6_THAOC</name>
<dbReference type="Proteomes" id="UP000266841">
    <property type="component" value="Unassembled WGS sequence"/>
</dbReference>
<organism evidence="3 4">
    <name type="scientific">Thalassiosira oceanica</name>
    <name type="common">Marine diatom</name>
    <dbReference type="NCBI Taxonomy" id="159749"/>
    <lineage>
        <taxon>Eukaryota</taxon>
        <taxon>Sar</taxon>
        <taxon>Stramenopiles</taxon>
        <taxon>Ochrophyta</taxon>
        <taxon>Bacillariophyta</taxon>
        <taxon>Coscinodiscophyceae</taxon>
        <taxon>Thalassiosirophycidae</taxon>
        <taxon>Thalassiosirales</taxon>
        <taxon>Thalassiosiraceae</taxon>
        <taxon>Thalassiosira</taxon>
    </lineage>
</organism>
<proteinExistence type="predicted"/>
<reference evidence="3 4" key="1">
    <citation type="journal article" date="2012" name="Genome Biol.">
        <title>Genome and low-iron response of an oceanic diatom adapted to chronic iron limitation.</title>
        <authorList>
            <person name="Lommer M."/>
            <person name="Specht M."/>
            <person name="Roy A.S."/>
            <person name="Kraemer L."/>
            <person name="Andreson R."/>
            <person name="Gutowska M.A."/>
            <person name="Wolf J."/>
            <person name="Bergner S.V."/>
            <person name="Schilhabel M.B."/>
            <person name="Klostermeier U.C."/>
            <person name="Beiko R.G."/>
            <person name="Rosenstiel P."/>
            <person name="Hippler M."/>
            <person name="Laroche J."/>
        </authorList>
    </citation>
    <scope>NUCLEOTIDE SEQUENCE [LARGE SCALE GENOMIC DNA]</scope>
    <source>
        <strain evidence="3 4">CCMP1005</strain>
    </source>
</reference>
<evidence type="ECO:0000256" key="2">
    <source>
        <dbReference type="SAM" id="SignalP"/>
    </source>
</evidence>
<comment type="caution">
    <text evidence="3">The sequence shown here is derived from an EMBL/GenBank/DDBJ whole genome shotgun (WGS) entry which is preliminary data.</text>
</comment>
<evidence type="ECO:0000313" key="3">
    <source>
        <dbReference type="EMBL" id="EJK48030.1"/>
    </source>
</evidence>
<feature type="chain" id="PRO_5003836023" evidence="2">
    <location>
        <begin position="28"/>
        <end position="432"/>
    </location>
</feature>